<gene>
    <name evidence="1" type="ORF">HNR15_002838</name>
</gene>
<dbReference type="Proteomes" id="UP000571817">
    <property type="component" value="Unassembled WGS sequence"/>
</dbReference>
<evidence type="ECO:0000313" key="1">
    <source>
        <dbReference type="EMBL" id="NYJ75875.1"/>
    </source>
</evidence>
<accession>A0A853DP07</accession>
<evidence type="ECO:0000313" key="2">
    <source>
        <dbReference type="Proteomes" id="UP000571817"/>
    </source>
</evidence>
<reference evidence="1 2" key="1">
    <citation type="submission" date="2020-07" db="EMBL/GenBank/DDBJ databases">
        <title>Sequencing the genomes of 1000 actinobacteria strains.</title>
        <authorList>
            <person name="Klenk H.-P."/>
        </authorList>
    </citation>
    <scope>NUCLEOTIDE SEQUENCE [LARGE SCALE GENOMIC DNA]</scope>
    <source>
        <strain evidence="1 2">DSM 29531</strain>
    </source>
</reference>
<proteinExistence type="predicted"/>
<comment type="caution">
    <text evidence="1">The sequence shown here is derived from an EMBL/GenBank/DDBJ whole genome shotgun (WGS) entry which is preliminary data.</text>
</comment>
<sequence>MVFGVGVAFTAADGSDFYFWGTHTWELVQLLRRAGVQISDAVEPAIKVWRGGA</sequence>
<dbReference type="EMBL" id="JACCFW010000001">
    <property type="protein sequence ID" value="NYJ75875.1"/>
    <property type="molecule type" value="Genomic_DNA"/>
</dbReference>
<keyword evidence="2" id="KW-1185">Reference proteome</keyword>
<organism evidence="1 2">
    <name type="scientific">Allobranchiibius huperziae</name>
    <dbReference type="NCBI Taxonomy" id="1874116"/>
    <lineage>
        <taxon>Bacteria</taxon>
        <taxon>Bacillati</taxon>
        <taxon>Actinomycetota</taxon>
        <taxon>Actinomycetes</taxon>
        <taxon>Micrococcales</taxon>
        <taxon>Dermacoccaceae</taxon>
        <taxon>Allobranchiibius</taxon>
    </lineage>
</organism>
<name>A0A853DP07_9MICO</name>
<dbReference type="AlphaFoldDB" id="A0A853DP07"/>
<protein>
    <submittedName>
        <fullName evidence="1">Uncharacterized protein</fullName>
    </submittedName>
</protein>